<organism evidence="1 2">
    <name type="scientific">Mucuna pruriens</name>
    <name type="common">Velvet bean</name>
    <name type="synonym">Dolichos pruriens</name>
    <dbReference type="NCBI Taxonomy" id="157652"/>
    <lineage>
        <taxon>Eukaryota</taxon>
        <taxon>Viridiplantae</taxon>
        <taxon>Streptophyta</taxon>
        <taxon>Embryophyta</taxon>
        <taxon>Tracheophyta</taxon>
        <taxon>Spermatophyta</taxon>
        <taxon>Magnoliopsida</taxon>
        <taxon>eudicotyledons</taxon>
        <taxon>Gunneridae</taxon>
        <taxon>Pentapetalae</taxon>
        <taxon>rosids</taxon>
        <taxon>fabids</taxon>
        <taxon>Fabales</taxon>
        <taxon>Fabaceae</taxon>
        <taxon>Papilionoideae</taxon>
        <taxon>50 kb inversion clade</taxon>
        <taxon>NPAAA clade</taxon>
        <taxon>indigoferoid/millettioid clade</taxon>
        <taxon>Phaseoleae</taxon>
        <taxon>Mucuna</taxon>
    </lineage>
</organism>
<evidence type="ECO:0000313" key="1">
    <source>
        <dbReference type="EMBL" id="RDX67822.1"/>
    </source>
</evidence>
<feature type="non-terminal residue" evidence="1">
    <location>
        <position position="1"/>
    </location>
</feature>
<accession>A0A371EP42</accession>
<dbReference type="EMBL" id="QJKJ01012821">
    <property type="protein sequence ID" value="RDX67822.1"/>
    <property type="molecule type" value="Genomic_DNA"/>
</dbReference>
<dbReference type="Proteomes" id="UP000257109">
    <property type="component" value="Unassembled WGS sequence"/>
</dbReference>
<keyword evidence="2" id="KW-1185">Reference proteome</keyword>
<comment type="caution">
    <text evidence="1">The sequence shown here is derived from an EMBL/GenBank/DDBJ whole genome shotgun (WGS) entry which is preliminary data.</text>
</comment>
<gene>
    <name evidence="1" type="ORF">CR513_53257</name>
</gene>
<reference evidence="1" key="1">
    <citation type="submission" date="2018-05" db="EMBL/GenBank/DDBJ databases">
        <title>Draft genome of Mucuna pruriens seed.</title>
        <authorList>
            <person name="Nnadi N.E."/>
            <person name="Vos R."/>
            <person name="Hasami M.H."/>
            <person name="Devisetty U.K."/>
            <person name="Aguiy J.C."/>
        </authorList>
    </citation>
    <scope>NUCLEOTIDE SEQUENCE [LARGE SCALE GENOMIC DNA]</scope>
    <source>
        <strain evidence="1">JCA_2017</strain>
    </source>
</reference>
<protein>
    <submittedName>
        <fullName evidence="1">Uncharacterized protein</fullName>
    </submittedName>
</protein>
<dbReference type="AlphaFoldDB" id="A0A371EP42"/>
<evidence type="ECO:0000313" key="2">
    <source>
        <dbReference type="Proteomes" id="UP000257109"/>
    </source>
</evidence>
<sequence>MPIMKKVLKKISCKHHLGTELLNNYTQPTDQIRCSSCFSFLIPIGSWLFPGLVSDSGAALNDQEWLSMPNYEHILALTPNVVVILENSDRWSKFEQNVSYFLLQNDFPPTKHLTDFMSFKV</sequence>
<name>A0A371EP42_MUCPR</name>
<proteinExistence type="predicted"/>